<dbReference type="PROSITE" id="PS51779">
    <property type="entry name" value="POTRA"/>
    <property type="match status" value="1"/>
</dbReference>
<dbReference type="STRING" id="320497.A0U93_05285"/>
<dbReference type="AlphaFoldDB" id="A0A1U9KNR2"/>
<dbReference type="Gene3D" id="3.10.20.310">
    <property type="entry name" value="membrane protein fhac"/>
    <property type="match status" value="2"/>
</dbReference>
<reference evidence="3 4" key="1">
    <citation type="submission" date="2016-03" db="EMBL/GenBank/DDBJ databases">
        <title>Acetic acid bacteria sequencing.</title>
        <authorList>
            <person name="Brandt J."/>
            <person name="Jakob F."/>
            <person name="Vogel R.F."/>
        </authorList>
    </citation>
    <scope>NUCLEOTIDE SEQUENCE [LARGE SCALE GENOMIC DNA]</scope>
    <source>
        <strain evidence="3 4">NBRC 101099</strain>
    </source>
</reference>
<dbReference type="KEGG" id="nch:A0U93_05285"/>
<keyword evidence="2" id="KW-0472">Membrane</keyword>
<dbReference type="RefSeq" id="WP_169852699.1">
    <property type="nucleotide sequence ID" value="NZ_BJXS01000009.1"/>
</dbReference>
<dbReference type="InterPro" id="IPR010827">
    <property type="entry name" value="BamA/TamA_POTRA"/>
</dbReference>
<evidence type="ECO:0000313" key="3">
    <source>
        <dbReference type="EMBL" id="AQS87451.1"/>
    </source>
</evidence>
<dbReference type="GO" id="GO:0019867">
    <property type="term" value="C:outer membrane"/>
    <property type="evidence" value="ECO:0007669"/>
    <property type="project" value="InterPro"/>
</dbReference>
<dbReference type="InterPro" id="IPR034746">
    <property type="entry name" value="POTRA"/>
</dbReference>
<evidence type="ECO:0000313" key="4">
    <source>
        <dbReference type="Proteomes" id="UP000188604"/>
    </source>
</evidence>
<accession>A0A1U9KNR2</accession>
<dbReference type="EMBL" id="CP014691">
    <property type="protein sequence ID" value="AQS87451.1"/>
    <property type="molecule type" value="Genomic_DNA"/>
</dbReference>
<comment type="subcellular location">
    <subcellularLocation>
        <location evidence="1">Membrane</location>
    </subcellularLocation>
</comment>
<sequence length="216" mass="23050">MARFPFFSRRLMTVALAVGCLSGSVVTETVLTRAHAAAAAPAADTPLTLKVLKVSGNQQISTDAIMAALPYHVGDTVTRNQLDAGIQQVMALYKDKNVGAKFGERERFVGKTIQLYVTIQEMAPNAAPAAAALVVDQINFVGNSKVPTPELQAATKLRPGSPISTEAVTADETAMQAVYKKHNIGSQIQPVATQPNHDNHVVLTYQITETAPKNND</sequence>
<keyword evidence="4" id="KW-1185">Reference proteome</keyword>
<proteinExistence type="predicted"/>
<dbReference type="Pfam" id="PF07244">
    <property type="entry name" value="POTRA"/>
    <property type="match status" value="1"/>
</dbReference>
<evidence type="ECO:0000256" key="1">
    <source>
        <dbReference type="ARBA" id="ARBA00004370"/>
    </source>
</evidence>
<protein>
    <submittedName>
        <fullName evidence="3">Uncharacterized protein</fullName>
    </submittedName>
</protein>
<name>A0A1U9KNR2_9PROT</name>
<evidence type="ECO:0000256" key="2">
    <source>
        <dbReference type="ARBA" id="ARBA00023136"/>
    </source>
</evidence>
<organism evidence="3 4">
    <name type="scientific">Neoasaia chiangmaiensis</name>
    <dbReference type="NCBI Taxonomy" id="320497"/>
    <lineage>
        <taxon>Bacteria</taxon>
        <taxon>Pseudomonadati</taxon>
        <taxon>Pseudomonadota</taxon>
        <taxon>Alphaproteobacteria</taxon>
        <taxon>Acetobacterales</taxon>
        <taxon>Acetobacteraceae</taxon>
        <taxon>Neoasaia</taxon>
    </lineage>
</organism>
<gene>
    <name evidence="3" type="ORF">A0U93_05285</name>
</gene>
<dbReference type="Proteomes" id="UP000188604">
    <property type="component" value="Chromosome"/>
</dbReference>